<keyword evidence="8" id="KW-1185">Reference proteome</keyword>
<dbReference type="GO" id="GO:0140359">
    <property type="term" value="F:ABC-type transporter activity"/>
    <property type="evidence" value="ECO:0007669"/>
    <property type="project" value="InterPro"/>
</dbReference>
<keyword evidence="4 5" id="KW-0472">Membrane</keyword>
<sequence>MKKRGWMISLLAEVLKQHRSRTRGKAVFFSMLLWPALAFLTSYYAMQPYRTGEGSALSGVIPSGGIPLFLLSGYLVFQLFWTTVHSAWLFELERKQSTLEIIFLTPSSKMAFLYGRSLYSLFNGIWMFAAFSFLTFWFVADPGEVKWAVLLPVLALIVCSAVIWGAMLSAVSLFSRDSGLLYYIFQAPMELFGGVRIPPSVFPVWAKGLSLLFPVTYSLILVRGALYGNTGGQWMWALIVLIAADAALVWFTRYLLSLAERHARLKGNWSLF</sequence>
<evidence type="ECO:0000256" key="1">
    <source>
        <dbReference type="ARBA" id="ARBA00004141"/>
    </source>
</evidence>
<dbReference type="Proteomes" id="UP000029409">
    <property type="component" value="Chromosome"/>
</dbReference>
<feature type="transmembrane region" description="Helical" evidence="5">
    <location>
        <begin position="209"/>
        <end position="228"/>
    </location>
</feature>
<evidence type="ECO:0000313" key="7">
    <source>
        <dbReference type="EMBL" id="AIQ13238.1"/>
    </source>
</evidence>
<keyword evidence="2 5" id="KW-0812">Transmembrane</keyword>
<dbReference type="RefSeq" id="WP_042207029.1">
    <property type="nucleotide sequence ID" value="NZ_CP009288.1"/>
</dbReference>
<protein>
    <recommendedName>
        <fullName evidence="6">ABC-2 type transporter transmembrane domain-containing protein</fullName>
    </recommendedName>
</protein>
<evidence type="ECO:0000313" key="8">
    <source>
        <dbReference type="Proteomes" id="UP000029409"/>
    </source>
</evidence>
<reference evidence="7 8" key="1">
    <citation type="submission" date="2014-08" db="EMBL/GenBank/DDBJ databases">
        <title>Comparative genomics of the Paenibacillus odorifer group.</title>
        <authorList>
            <person name="den Bakker H.C."/>
            <person name="Tsai Y.-C."/>
            <person name="Martin N."/>
            <person name="Korlach J."/>
            <person name="Wiedmann M."/>
        </authorList>
    </citation>
    <scope>NUCLEOTIDE SEQUENCE [LARGE SCALE GENOMIC DNA]</scope>
    <source>
        <strain evidence="7 8">DSM 1735</strain>
    </source>
</reference>
<name>A0A089HS83_PAEDU</name>
<dbReference type="STRING" id="44251.PDUR_15985"/>
<organism evidence="7 8">
    <name type="scientific">Paenibacillus durus</name>
    <name type="common">Paenibacillus azotofixans</name>
    <dbReference type="NCBI Taxonomy" id="44251"/>
    <lineage>
        <taxon>Bacteria</taxon>
        <taxon>Bacillati</taxon>
        <taxon>Bacillota</taxon>
        <taxon>Bacilli</taxon>
        <taxon>Bacillales</taxon>
        <taxon>Paenibacillaceae</taxon>
        <taxon>Paenibacillus</taxon>
    </lineage>
</organism>
<dbReference type="OrthoDB" id="9776218at2"/>
<keyword evidence="3 5" id="KW-1133">Transmembrane helix</keyword>
<dbReference type="KEGG" id="pdu:PDUR_15985"/>
<evidence type="ECO:0000259" key="6">
    <source>
        <dbReference type="Pfam" id="PF01061"/>
    </source>
</evidence>
<evidence type="ECO:0000256" key="5">
    <source>
        <dbReference type="SAM" id="Phobius"/>
    </source>
</evidence>
<feature type="transmembrane region" description="Helical" evidence="5">
    <location>
        <begin position="234"/>
        <end position="256"/>
    </location>
</feature>
<dbReference type="InterPro" id="IPR051784">
    <property type="entry name" value="Nod_factor_ABC_transporter"/>
</dbReference>
<dbReference type="InterPro" id="IPR013525">
    <property type="entry name" value="ABC2_TM"/>
</dbReference>
<proteinExistence type="predicted"/>
<accession>A0A089HS83</accession>
<dbReference type="eggNOG" id="COG0842">
    <property type="taxonomic scope" value="Bacteria"/>
</dbReference>
<dbReference type="PANTHER" id="PTHR43229">
    <property type="entry name" value="NODULATION PROTEIN J"/>
    <property type="match status" value="1"/>
</dbReference>
<feature type="transmembrane region" description="Helical" evidence="5">
    <location>
        <begin position="147"/>
        <end position="174"/>
    </location>
</feature>
<feature type="transmembrane region" description="Helical" evidence="5">
    <location>
        <begin position="66"/>
        <end position="90"/>
    </location>
</feature>
<dbReference type="PANTHER" id="PTHR43229:SF6">
    <property type="entry name" value="ABC-TYPE MULTIDRUG TRANSPORT SYSTEM, PERMEASE COMPONENT"/>
    <property type="match status" value="1"/>
</dbReference>
<gene>
    <name evidence="7" type="ORF">PDUR_15985</name>
</gene>
<evidence type="ECO:0000256" key="4">
    <source>
        <dbReference type="ARBA" id="ARBA00023136"/>
    </source>
</evidence>
<dbReference type="GO" id="GO:0016020">
    <property type="term" value="C:membrane"/>
    <property type="evidence" value="ECO:0007669"/>
    <property type="project" value="UniProtKB-SubCell"/>
</dbReference>
<evidence type="ECO:0000256" key="2">
    <source>
        <dbReference type="ARBA" id="ARBA00022692"/>
    </source>
</evidence>
<feature type="transmembrane region" description="Helical" evidence="5">
    <location>
        <begin position="121"/>
        <end position="140"/>
    </location>
</feature>
<comment type="subcellular location">
    <subcellularLocation>
        <location evidence="1">Membrane</location>
        <topology evidence="1">Multi-pass membrane protein</topology>
    </subcellularLocation>
</comment>
<dbReference type="AlphaFoldDB" id="A0A089HS83"/>
<evidence type="ECO:0000256" key="3">
    <source>
        <dbReference type="ARBA" id="ARBA00022989"/>
    </source>
</evidence>
<dbReference type="EMBL" id="CP009288">
    <property type="protein sequence ID" value="AIQ13238.1"/>
    <property type="molecule type" value="Genomic_DNA"/>
</dbReference>
<feature type="transmembrane region" description="Helical" evidence="5">
    <location>
        <begin position="26"/>
        <end position="46"/>
    </location>
</feature>
<dbReference type="Pfam" id="PF01061">
    <property type="entry name" value="ABC2_membrane"/>
    <property type="match status" value="1"/>
</dbReference>
<feature type="domain" description="ABC-2 type transporter transmembrane" evidence="6">
    <location>
        <begin position="12"/>
        <end position="227"/>
    </location>
</feature>
<feature type="transmembrane region" description="Helical" evidence="5">
    <location>
        <begin position="180"/>
        <end position="197"/>
    </location>
</feature>